<protein>
    <submittedName>
        <fullName evidence="1">Molybdenum cofactor biosynthesis protein MoaE</fullName>
    </submittedName>
</protein>
<comment type="caution">
    <text evidence="1">The sequence shown here is derived from an EMBL/GenBank/DDBJ whole genome shotgun (WGS) entry which is preliminary data.</text>
</comment>
<evidence type="ECO:0000313" key="1">
    <source>
        <dbReference type="EMBL" id="NKX92650.1"/>
    </source>
</evidence>
<organism evidence="1 2">
    <name type="scientific">Sanguibacter hominis ATCC BAA-789</name>
    <dbReference type="NCBI Taxonomy" id="1312740"/>
    <lineage>
        <taxon>Bacteria</taxon>
        <taxon>Bacillati</taxon>
        <taxon>Actinomycetota</taxon>
        <taxon>Actinomycetes</taxon>
        <taxon>Micrococcales</taxon>
        <taxon>Sanguibacteraceae</taxon>
        <taxon>Sanguibacter</taxon>
    </lineage>
</organism>
<dbReference type="Pfam" id="PF02391">
    <property type="entry name" value="MoaE"/>
    <property type="match status" value="1"/>
</dbReference>
<keyword evidence="2" id="KW-1185">Reference proteome</keyword>
<name>A0A9X5FAP1_9MICO</name>
<proteinExistence type="predicted"/>
<dbReference type="SUPFAM" id="SSF54690">
    <property type="entry name" value="Molybdopterin synthase subunit MoaE"/>
    <property type="match status" value="1"/>
</dbReference>
<dbReference type="Gene3D" id="3.90.1170.40">
    <property type="entry name" value="Molybdopterin biosynthesis MoaE subunit"/>
    <property type="match status" value="1"/>
</dbReference>
<dbReference type="AlphaFoldDB" id="A0A9X5FAP1"/>
<dbReference type="PANTHER" id="PTHR23404">
    <property type="entry name" value="MOLYBDOPTERIN SYNTHASE RELATED"/>
    <property type="match status" value="1"/>
</dbReference>
<dbReference type="GO" id="GO:0006777">
    <property type="term" value="P:Mo-molybdopterin cofactor biosynthetic process"/>
    <property type="evidence" value="ECO:0007669"/>
    <property type="project" value="InterPro"/>
</dbReference>
<dbReference type="EMBL" id="JAAXOW010000001">
    <property type="protein sequence ID" value="NKX92650.1"/>
    <property type="molecule type" value="Genomic_DNA"/>
</dbReference>
<reference evidence="1 2" key="1">
    <citation type="submission" date="2020-04" db="EMBL/GenBank/DDBJ databases">
        <title>MicrobeNet Type strains.</title>
        <authorList>
            <person name="Nicholson A.C."/>
        </authorList>
    </citation>
    <scope>NUCLEOTIDE SEQUENCE [LARGE SCALE GENOMIC DNA]</scope>
    <source>
        <strain evidence="1 2">ATCC BAA-789</strain>
    </source>
</reference>
<evidence type="ECO:0000313" key="2">
    <source>
        <dbReference type="Proteomes" id="UP000774283"/>
    </source>
</evidence>
<gene>
    <name evidence="1" type="ORF">HF995_05075</name>
</gene>
<dbReference type="Proteomes" id="UP000774283">
    <property type="component" value="Unassembled WGS sequence"/>
</dbReference>
<dbReference type="InterPro" id="IPR003448">
    <property type="entry name" value="Mopterin_biosynth_MoaE"/>
</dbReference>
<dbReference type="CDD" id="cd00756">
    <property type="entry name" value="MoaE"/>
    <property type="match status" value="1"/>
</dbReference>
<dbReference type="InterPro" id="IPR036563">
    <property type="entry name" value="MoaE_sf"/>
</dbReference>
<sequence>MTAVRLARVTDVPLSVDEHLEAVRASAAGAVVTFIGQVRDHDPSVVGEVTSLEYSAHPDAEQVLADVVTRVAAPGTLVAISHRTGLLDVGGLALVAAVSAAHRRLAFETCEALVEAVKAELPVWKREILRDGTYHWVGL</sequence>
<accession>A0A9X5FAP1</accession>